<gene>
    <name evidence="1" type="ORF">P245_25670</name>
</gene>
<reference evidence="1 2" key="1">
    <citation type="submission" date="2013-09" db="EMBL/GenBank/DDBJ databases">
        <title>High correlation between genotypes and phenotypes of environmental bacteria Comamonas testosteroni strains.</title>
        <authorList>
            <person name="Liu L."/>
            <person name="Zhu W."/>
            <person name="Xia X."/>
            <person name="Xu B."/>
            <person name="Luo M."/>
            <person name="Wang G."/>
        </authorList>
    </citation>
    <scope>NUCLEOTIDE SEQUENCE [LARGE SCALE GENOMIC DNA]</scope>
    <source>
        <strain evidence="1 2">JL14</strain>
    </source>
</reference>
<proteinExistence type="predicted"/>
<organism evidence="1 2">
    <name type="scientific">Comamonas thiooxydans</name>
    <dbReference type="NCBI Taxonomy" id="363952"/>
    <lineage>
        <taxon>Bacteria</taxon>
        <taxon>Pseudomonadati</taxon>
        <taxon>Pseudomonadota</taxon>
        <taxon>Betaproteobacteria</taxon>
        <taxon>Burkholderiales</taxon>
        <taxon>Comamonadaceae</taxon>
        <taxon>Comamonas</taxon>
    </lineage>
</organism>
<dbReference type="RefSeq" id="WP_034383535.1">
    <property type="nucleotide sequence ID" value="NZ_AWTN01000148.1"/>
</dbReference>
<name>A0A0E3B992_9BURK</name>
<evidence type="ECO:0000313" key="2">
    <source>
        <dbReference type="Proteomes" id="UP000029567"/>
    </source>
</evidence>
<dbReference type="AlphaFoldDB" id="A0A0E3B992"/>
<dbReference type="Proteomes" id="UP000029567">
    <property type="component" value="Unassembled WGS sequence"/>
</dbReference>
<accession>A0A0E3B992</accession>
<sequence>MPAPPTTGQPLDLSEREAAALDAYAAEHGLTRQQAATKLAQQILDERYRIKQQQGRVLPFRRR</sequence>
<evidence type="ECO:0008006" key="3">
    <source>
        <dbReference type="Google" id="ProtNLM"/>
    </source>
</evidence>
<comment type="caution">
    <text evidence="1">The sequence shown here is derived from an EMBL/GenBank/DDBJ whole genome shotgun (WGS) entry which is preliminary data.</text>
</comment>
<protein>
    <recommendedName>
        <fullName evidence="3">CopG family transcriptional regulator</fullName>
    </recommendedName>
</protein>
<dbReference type="EMBL" id="AWTN01000148">
    <property type="protein sequence ID" value="KGG83024.1"/>
    <property type="molecule type" value="Genomic_DNA"/>
</dbReference>
<evidence type="ECO:0000313" key="1">
    <source>
        <dbReference type="EMBL" id="KGG83024.1"/>
    </source>
</evidence>